<name>A0A140DV89_9FIRM</name>
<dbReference type="PANTHER" id="PTHR48111">
    <property type="entry name" value="REGULATOR OF RPOS"/>
    <property type="match status" value="1"/>
</dbReference>
<dbReference type="SUPFAM" id="SSF46894">
    <property type="entry name" value="C-terminal effector domain of the bipartite response regulators"/>
    <property type="match status" value="1"/>
</dbReference>
<evidence type="ECO:0000256" key="2">
    <source>
        <dbReference type="ARBA" id="ARBA00023125"/>
    </source>
</evidence>
<dbReference type="GO" id="GO:0000156">
    <property type="term" value="F:phosphorelay response regulator activity"/>
    <property type="evidence" value="ECO:0007669"/>
    <property type="project" value="TreeGrafter"/>
</dbReference>
<evidence type="ECO:0000313" key="6">
    <source>
        <dbReference type="EMBL" id="AMK54566.1"/>
    </source>
</evidence>
<keyword evidence="3" id="KW-0804">Transcription</keyword>
<dbReference type="RefSeq" id="WP_082743280.1">
    <property type="nucleotide sequence ID" value="NZ_CAMTBT010000048.1"/>
</dbReference>
<dbReference type="GO" id="GO:0000976">
    <property type="term" value="F:transcription cis-regulatory region binding"/>
    <property type="evidence" value="ECO:0007669"/>
    <property type="project" value="TreeGrafter"/>
</dbReference>
<sequence>MNILLIEDDAILSDTICQSLKPVRCVQCNSLSGAFDQTEEQWDVILLDLNLPDGSGMQFLQILLEISDVPVIIISSRDSNQEIIAGYTAQADDYLVKPFGLDILRAKTDRILFRTHTLRKSGCILVADKGLLVGDNDRSITLSPTETAILSCLFSRSLSHYSDLIRHIYTRTGKEATVRTVSTRISELKRKLVDISLSIIGNASSGYSVKRDL</sequence>
<dbReference type="AlphaFoldDB" id="A0A140DV89"/>
<dbReference type="InterPro" id="IPR039420">
    <property type="entry name" value="WalR-like"/>
</dbReference>
<gene>
    <name evidence="6" type="ORF">AALO17_14320</name>
</gene>
<feature type="domain" description="Response regulatory" evidence="5">
    <location>
        <begin position="2"/>
        <end position="112"/>
    </location>
</feature>
<dbReference type="GO" id="GO:0005829">
    <property type="term" value="C:cytosol"/>
    <property type="evidence" value="ECO:0007669"/>
    <property type="project" value="TreeGrafter"/>
</dbReference>
<dbReference type="InterPro" id="IPR001789">
    <property type="entry name" value="Sig_transdc_resp-reg_receiver"/>
</dbReference>
<dbReference type="Gene3D" id="1.10.10.10">
    <property type="entry name" value="Winged helix-like DNA-binding domain superfamily/Winged helix DNA-binding domain"/>
    <property type="match status" value="1"/>
</dbReference>
<evidence type="ECO:0000256" key="3">
    <source>
        <dbReference type="ARBA" id="ARBA00023163"/>
    </source>
</evidence>
<evidence type="ECO:0000259" key="5">
    <source>
        <dbReference type="PROSITE" id="PS50110"/>
    </source>
</evidence>
<keyword evidence="4" id="KW-0597">Phosphoprotein</keyword>
<reference evidence="6 7" key="1">
    <citation type="journal article" date="2016" name="Gut Pathog.">
        <title>Whole genome sequencing of "Faecalibaculum rodentium" ALO17, isolated from C57BL/6J laboratory mouse feces.</title>
        <authorList>
            <person name="Lim S."/>
            <person name="Chang D.H."/>
            <person name="Ahn S."/>
            <person name="Kim B.C."/>
        </authorList>
    </citation>
    <scope>NUCLEOTIDE SEQUENCE [LARGE SCALE GENOMIC DNA]</scope>
    <source>
        <strain evidence="6 7">Alo17</strain>
    </source>
</reference>
<keyword evidence="2" id="KW-0238">DNA-binding</keyword>
<evidence type="ECO:0000313" key="7">
    <source>
        <dbReference type="Proteomes" id="UP000069771"/>
    </source>
</evidence>
<evidence type="ECO:0000256" key="4">
    <source>
        <dbReference type="PROSITE-ProRule" id="PRU00169"/>
    </source>
</evidence>
<keyword evidence="7" id="KW-1185">Reference proteome</keyword>
<dbReference type="SMART" id="SM00448">
    <property type="entry name" value="REC"/>
    <property type="match status" value="1"/>
</dbReference>
<dbReference type="KEGG" id="fro:AALO17_14320"/>
<accession>A0A140DV89</accession>
<evidence type="ECO:0000256" key="1">
    <source>
        <dbReference type="ARBA" id="ARBA00023015"/>
    </source>
</evidence>
<organism evidence="6 7">
    <name type="scientific">Faecalibaculum rodentium</name>
    <dbReference type="NCBI Taxonomy" id="1702221"/>
    <lineage>
        <taxon>Bacteria</taxon>
        <taxon>Bacillati</taxon>
        <taxon>Bacillota</taxon>
        <taxon>Erysipelotrichia</taxon>
        <taxon>Erysipelotrichales</taxon>
        <taxon>Erysipelotrichaceae</taxon>
        <taxon>Faecalibaculum</taxon>
    </lineage>
</organism>
<dbReference type="Pfam" id="PF00072">
    <property type="entry name" value="Response_reg"/>
    <property type="match status" value="1"/>
</dbReference>
<dbReference type="Proteomes" id="UP000069771">
    <property type="component" value="Chromosome"/>
</dbReference>
<dbReference type="STRING" id="1702221.AALO17_14320"/>
<protein>
    <recommendedName>
        <fullName evidence="5">Response regulatory domain-containing protein</fullName>
    </recommendedName>
</protein>
<feature type="modified residue" description="4-aspartylphosphate" evidence="4">
    <location>
        <position position="48"/>
    </location>
</feature>
<dbReference type="GO" id="GO:0032993">
    <property type="term" value="C:protein-DNA complex"/>
    <property type="evidence" value="ECO:0007669"/>
    <property type="project" value="TreeGrafter"/>
</dbReference>
<dbReference type="InterPro" id="IPR036388">
    <property type="entry name" value="WH-like_DNA-bd_sf"/>
</dbReference>
<dbReference type="InterPro" id="IPR016032">
    <property type="entry name" value="Sig_transdc_resp-reg_C-effctor"/>
</dbReference>
<dbReference type="GeneID" id="78478133"/>
<dbReference type="GO" id="GO:0006355">
    <property type="term" value="P:regulation of DNA-templated transcription"/>
    <property type="evidence" value="ECO:0007669"/>
    <property type="project" value="InterPro"/>
</dbReference>
<dbReference type="OrthoDB" id="9803564at2"/>
<dbReference type="InterPro" id="IPR011006">
    <property type="entry name" value="CheY-like_superfamily"/>
</dbReference>
<dbReference type="Gene3D" id="3.40.50.2300">
    <property type="match status" value="1"/>
</dbReference>
<proteinExistence type="predicted"/>
<keyword evidence="1" id="KW-0805">Transcription regulation</keyword>
<dbReference type="EMBL" id="CP011391">
    <property type="protein sequence ID" value="AMK54566.1"/>
    <property type="molecule type" value="Genomic_DNA"/>
</dbReference>
<dbReference type="PANTHER" id="PTHR48111:SF36">
    <property type="entry name" value="TRANSCRIPTIONAL REGULATORY PROTEIN CUTR"/>
    <property type="match status" value="1"/>
</dbReference>
<dbReference type="PROSITE" id="PS50110">
    <property type="entry name" value="RESPONSE_REGULATORY"/>
    <property type="match status" value="1"/>
</dbReference>
<dbReference type="SUPFAM" id="SSF52172">
    <property type="entry name" value="CheY-like"/>
    <property type="match status" value="1"/>
</dbReference>